<dbReference type="GeneID" id="72185935"/>
<sequence length="213" mass="23892">MLVLGDAHADDPDDRRALFAAYRESDAEVALQTGDLLHYDLPIPTYFVAGNNEDFDVIDALRRGENPEGARVRNAHLLASTVAEVRGLRVAGLSGNYAPTKYDETRADLAGERRRHFVREDVERLKAVEDVDVLLTHEAPHGLIYYGYDAGCERIDELLDALEPDLCLVGHHERHAEATYGDTRVVSLAPAWERYYYLDPETLDLSDRATPTE</sequence>
<feature type="domain" description="Calcineurin-like phosphoesterase" evidence="1">
    <location>
        <begin position="2"/>
        <end position="171"/>
    </location>
</feature>
<dbReference type="InterPro" id="IPR029052">
    <property type="entry name" value="Metallo-depent_PP-like"/>
</dbReference>
<dbReference type="Proteomes" id="UP000830729">
    <property type="component" value="Chromosome"/>
</dbReference>
<name>A0A8U0HQW2_9EURY</name>
<evidence type="ECO:0000313" key="3">
    <source>
        <dbReference type="Proteomes" id="UP000830729"/>
    </source>
</evidence>
<keyword evidence="3" id="KW-1185">Reference proteome</keyword>
<evidence type="ECO:0000313" key="2">
    <source>
        <dbReference type="EMBL" id="UPV73268.1"/>
    </source>
</evidence>
<dbReference type="KEGG" id="halx:M0R89_12010"/>
<dbReference type="Pfam" id="PF00149">
    <property type="entry name" value="Metallophos"/>
    <property type="match status" value="1"/>
</dbReference>
<protein>
    <submittedName>
        <fullName evidence="2">Metallophosphoesterase</fullName>
    </submittedName>
</protein>
<dbReference type="GO" id="GO:0016787">
    <property type="term" value="F:hydrolase activity"/>
    <property type="evidence" value="ECO:0007669"/>
    <property type="project" value="InterPro"/>
</dbReference>
<dbReference type="SUPFAM" id="SSF56300">
    <property type="entry name" value="Metallo-dependent phosphatases"/>
    <property type="match status" value="1"/>
</dbReference>
<dbReference type="Gene3D" id="3.60.21.10">
    <property type="match status" value="1"/>
</dbReference>
<dbReference type="InterPro" id="IPR004843">
    <property type="entry name" value="Calcineurin-like_PHP"/>
</dbReference>
<gene>
    <name evidence="2" type="ORF">M0R89_12010</name>
</gene>
<dbReference type="EMBL" id="CP096659">
    <property type="protein sequence ID" value="UPV73268.1"/>
    <property type="molecule type" value="Genomic_DNA"/>
</dbReference>
<dbReference type="RefSeq" id="WP_248649324.1">
    <property type="nucleotide sequence ID" value="NZ_CP096659.1"/>
</dbReference>
<accession>A0A8U0HQW2</accession>
<organism evidence="2 3">
    <name type="scientific">Halorussus limi</name>
    <dbReference type="NCBI Taxonomy" id="2938695"/>
    <lineage>
        <taxon>Archaea</taxon>
        <taxon>Methanobacteriati</taxon>
        <taxon>Methanobacteriota</taxon>
        <taxon>Stenosarchaea group</taxon>
        <taxon>Halobacteria</taxon>
        <taxon>Halobacteriales</taxon>
        <taxon>Haladaptataceae</taxon>
        <taxon>Halorussus</taxon>
    </lineage>
</organism>
<proteinExistence type="predicted"/>
<dbReference type="AlphaFoldDB" id="A0A8U0HQW2"/>
<reference evidence="2 3" key="1">
    <citation type="submission" date="2022-04" db="EMBL/GenBank/DDBJ databases">
        <title>Diverse halophilic archaea isolated from saline environments.</title>
        <authorList>
            <person name="Cui H.-L."/>
        </authorList>
    </citation>
    <scope>NUCLEOTIDE SEQUENCE [LARGE SCALE GENOMIC DNA]</scope>
    <source>
        <strain evidence="2 3">XZYJT49</strain>
    </source>
</reference>
<evidence type="ECO:0000259" key="1">
    <source>
        <dbReference type="Pfam" id="PF00149"/>
    </source>
</evidence>